<dbReference type="Proteomes" id="UP000799757">
    <property type="component" value="Unassembled WGS sequence"/>
</dbReference>
<name>A0A6A6X7B7_9PLEO</name>
<dbReference type="InterPro" id="IPR029058">
    <property type="entry name" value="AB_hydrolase_fold"/>
</dbReference>
<dbReference type="AlphaFoldDB" id="A0A6A6X7B7"/>
<proteinExistence type="predicted"/>
<dbReference type="SUPFAM" id="SSF53474">
    <property type="entry name" value="alpha/beta-Hydrolases"/>
    <property type="match status" value="1"/>
</dbReference>
<evidence type="ECO:0008006" key="3">
    <source>
        <dbReference type="Google" id="ProtNLM"/>
    </source>
</evidence>
<keyword evidence="2" id="KW-1185">Reference proteome</keyword>
<accession>A0A6A6X7B7</accession>
<evidence type="ECO:0000313" key="2">
    <source>
        <dbReference type="Proteomes" id="UP000799757"/>
    </source>
</evidence>
<protein>
    <recommendedName>
        <fullName evidence="3">AB hydrolase-1 domain-containing protein</fullName>
    </recommendedName>
</protein>
<gene>
    <name evidence="1" type="ORF">K505DRAFT_308562</name>
</gene>
<reference evidence="1" key="1">
    <citation type="journal article" date="2020" name="Stud. Mycol.">
        <title>101 Dothideomycetes genomes: a test case for predicting lifestyles and emergence of pathogens.</title>
        <authorList>
            <person name="Haridas S."/>
            <person name="Albert R."/>
            <person name="Binder M."/>
            <person name="Bloem J."/>
            <person name="Labutti K."/>
            <person name="Salamov A."/>
            <person name="Andreopoulos B."/>
            <person name="Baker S."/>
            <person name="Barry K."/>
            <person name="Bills G."/>
            <person name="Bluhm B."/>
            <person name="Cannon C."/>
            <person name="Castanera R."/>
            <person name="Culley D."/>
            <person name="Daum C."/>
            <person name="Ezra D."/>
            <person name="Gonzalez J."/>
            <person name="Henrissat B."/>
            <person name="Kuo A."/>
            <person name="Liang C."/>
            <person name="Lipzen A."/>
            <person name="Lutzoni F."/>
            <person name="Magnuson J."/>
            <person name="Mondo S."/>
            <person name="Nolan M."/>
            <person name="Ohm R."/>
            <person name="Pangilinan J."/>
            <person name="Park H.-J."/>
            <person name="Ramirez L."/>
            <person name="Alfaro M."/>
            <person name="Sun H."/>
            <person name="Tritt A."/>
            <person name="Yoshinaga Y."/>
            <person name="Zwiers L.-H."/>
            <person name="Turgeon B."/>
            <person name="Goodwin S."/>
            <person name="Spatafora J."/>
            <person name="Crous P."/>
            <person name="Grigoriev I."/>
        </authorList>
    </citation>
    <scope>NUCLEOTIDE SEQUENCE</scope>
    <source>
        <strain evidence="1">CBS 109.77</strain>
    </source>
</reference>
<dbReference type="Gene3D" id="3.40.50.1820">
    <property type="entry name" value="alpha/beta hydrolase"/>
    <property type="match status" value="1"/>
</dbReference>
<dbReference type="EMBL" id="MU001995">
    <property type="protein sequence ID" value="KAF2791915.1"/>
    <property type="molecule type" value="Genomic_DNA"/>
</dbReference>
<evidence type="ECO:0000313" key="1">
    <source>
        <dbReference type="EMBL" id="KAF2791915.1"/>
    </source>
</evidence>
<organism evidence="1 2">
    <name type="scientific">Melanomma pulvis-pyrius CBS 109.77</name>
    <dbReference type="NCBI Taxonomy" id="1314802"/>
    <lineage>
        <taxon>Eukaryota</taxon>
        <taxon>Fungi</taxon>
        <taxon>Dikarya</taxon>
        <taxon>Ascomycota</taxon>
        <taxon>Pezizomycotina</taxon>
        <taxon>Dothideomycetes</taxon>
        <taxon>Pleosporomycetidae</taxon>
        <taxon>Pleosporales</taxon>
        <taxon>Melanommataceae</taxon>
        <taxon>Melanomma</taxon>
    </lineage>
</organism>
<sequence length="409" mass="45875">MKTLDFICDIRFHQSFFLSPNPKTGRSKRYRVSYADYGDQNSDAVVLFCGALMGTRFCYSPLDYLAKLYNVRIIHPDRPGIGGSDPVELHERIPMWLEMIPSLLSHLKISHVSLASHSGGDIYLLNTILTYPHLLHPTSPYICFFAPWVHPSHSNIAQLRAAEFLPAPLIGRFASVVRFVNDNVIPLAGLSSGFLHGLKDSLHYHPTAVPSPVPLMTHSPKTRSRATSIASRDAFDSLALDNPDVVEELRRLITTFLFAESIDGISADAQVFLKKPHSTPWCSPEIFWTDIDNAVSLLSKIIDEYVSTDGECRKWVIDAFHAENDEMVGEKGRLWFDECWVPTRNSSASTRSVKKIEDGVAKEESDRVFEYRSAVVVGSEHNYLIDPVYGASEAWLQRVRAAFPLPGEV</sequence>
<dbReference type="OrthoDB" id="294702at2759"/>